<dbReference type="AlphaFoldDB" id="A0A3A1YFR2"/>
<evidence type="ECO:0000313" key="2">
    <source>
        <dbReference type="Proteomes" id="UP000265964"/>
    </source>
</evidence>
<comment type="caution">
    <text evidence="1">The sequence shown here is derived from an EMBL/GenBank/DDBJ whole genome shotgun (WGS) entry which is preliminary data.</text>
</comment>
<dbReference type="OrthoDB" id="5674692at2"/>
<reference evidence="1 2" key="1">
    <citation type="submission" date="2017-08" db="EMBL/GenBank/DDBJ databases">
        <title>Reclassification of Bisgaard taxon 37 and 44.</title>
        <authorList>
            <person name="Christensen H."/>
        </authorList>
    </citation>
    <scope>NUCLEOTIDE SEQUENCE [LARGE SCALE GENOMIC DNA]</scope>
    <source>
        <strain evidence="1 2">EEAB3T1</strain>
    </source>
</reference>
<organism evidence="1 2">
    <name type="scientific">Psittacicella gerlachiana</name>
    <dbReference type="NCBI Taxonomy" id="2028574"/>
    <lineage>
        <taxon>Bacteria</taxon>
        <taxon>Pseudomonadati</taxon>
        <taxon>Pseudomonadota</taxon>
        <taxon>Gammaproteobacteria</taxon>
        <taxon>Pasteurellales</taxon>
        <taxon>Psittacicellaceae</taxon>
        <taxon>Psittacicella</taxon>
    </lineage>
</organism>
<keyword evidence="2" id="KW-1185">Reference proteome</keyword>
<sequence length="277" mass="32519">MYNQHLYDHKVLLNSLRDEPIYANPIHNRYEKLTVNDLNLIIATNIEQQLHYVVDVFNDLDLSLDELLDQAPESKDNELKVNTNFELNKKHIYLIDKFFEDLDAIQKCIYILKQPLQKVGAEEVEFIEDFLEASSLAIEEFSTGFDFYSSEVDTDAFLYLHIKALVDLYYQLITSIDYCLGGKLEDLVQLAQETSLFNVYYQRNFYEALELKALMVTELKDLALLEVELNRQWNILRLLKDDSKEGSNFKVLFEKVAKVQSNALKEYHKVFNREFGQ</sequence>
<dbReference type="Proteomes" id="UP000265964">
    <property type="component" value="Unassembled WGS sequence"/>
</dbReference>
<dbReference type="RefSeq" id="WP_119534797.1">
    <property type="nucleotide sequence ID" value="NZ_NRJF01000121.1"/>
</dbReference>
<name>A0A3A1YFR2_9GAMM</name>
<gene>
    <name evidence="1" type="ORF">CKF59_04580</name>
</gene>
<protein>
    <submittedName>
        <fullName evidence="1">Uncharacterized protein</fullName>
    </submittedName>
</protein>
<evidence type="ECO:0000313" key="1">
    <source>
        <dbReference type="EMBL" id="RIY34877.1"/>
    </source>
</evidence>
<dbReference type="EMBL" id="NRJF01000121">
    <property type="protein sequence ID" value="RIY34877.1"/>
    <property type="molecule type" value="Genomic_DNA"/>
</dbReference>
<accession>A0A3A1YFR2</accession>
<proteinExistence type="predicted"/>